<dbReference type="InterPro" id="IPR011600">
    <property type="entry name" value="Pept_C14_caspase"/>
</dbReference>
<gene>
    <name evidence="6" type="ORF">EDD18DRAFT_337816</name>
</gene>
<comment type="caution">
    <text evidence="6">The sequence shown here is derived from an EMBL/GenBank/DDBJ whole genome shotgun (WGS) entry which is preliminary data.</text>
</comment>
<comment type="similarity">
    <text evidence="1">Belongs to the peptidase C14B family.</text>
</comment>
<dbReference type="InterPro" id="IPR029030">
    <property type="entry name" value="Caspase-like_dom_sf"/>
</dbReference>
<dbReference type="InterPro" id="IPR050452">
    <property type="entry name" value="Metacaspase"/>
</dbReference>
<keyword evidence="2" id="KW-0053">Apoptosis</keyword>
<dbReference type="Pfam" id="PF00656">
    <property type="entry name" value="Peptidase_C14"/>
    <property type="match status" value="1"/>
</dbReference>
<dbReference type="EMBL" id="JAUEPU010000002">
    <property type="protein sequence ID" value="KAK0505428.1"/>
    <property type="molecule type" value="Genomic_DNA"/>
</dbReference>
<dbReference type="GO" id="GO:0006915">
    <property type="term" value="P:apoptotic process"/>
    <property type="evidence" value="ECO:0007669"/>
    <property type="project" value="UniProtKB-KW"/>
</dbReference>
<evidence type="ECO:0000256" key="4">
    <source>
        <dbReference type="SAM" id="MobiDB-lite"/>
    </source>
</evidence>
<dbReference type="PANTHER" id="PTHR48104">
    <property type="entry name" value="METACASPASE-4"/>
    <property type="match status" value="1"/>
</dbReference>
<keyword evidence="3" id="KW-0788">Thiol protease</keyword>
<evidence type="ECO:0000256" key="3">
    <source>
        <dbReference type="ARBA" id="ARBA00022807"/>
    </source>
</evidence>
<evidence type="ECO:0000259" key="5">
    <source>
        <dbReference type="Pfam" id="PF00656"/>
    </source>
</evidence>
<dbReference type="Proteomes" id="UP001175228">
    <property type="component" value="Unassembled WGS sequence"/>
</dbReference>
<feature type="domain" description="Peptidase C14 caspase" evidence="5">
    <location>
        <begin position="76"/>
        <end position="305"/>
    </location>
</feature>
<dbReference type="PANTHER" id="PTHR48104:SF30">
    <property type="entry name" value="METACASPASE-1"/>
    <property type="match status" value="1"/>
</dbReference>
<evidence type="ECO:0000256" key="1">
    <source>
        <dbReference type="ARBA" id="ARBA00009005"/>
    </source>
</evidence>
<organism evidence="6 7">
    <name type="scientific">Armillaria luteobubalina</name>
    <dbReference type="NCBI Taxonomy" id="153913"/>
    <lineage>
        <taxon>Eukaryota</taxon>
        <taxon>Fungi</taxon>
        <taxon>Dikarya</taxon>
        <taxon>Basidiomycota</taxon>
        <taxon>Agaricomycotina</taxon>
        <taxon>Agaricomycetes</taxon>
        <taxon>Agaricomycetidae</taxon>
        <taxon>Agaricales</taxon>
        <taxon>Marasmiineae</taxon>
        <taxon>Physalacriaceae</taxon>
        <taxon>Armillaria</taxon>
    </lineage>
</organism>
<dbReference type="GO" id="GO:0005737">
    <property type="term" value="C:cytoplasm"/>
    <property type="evidence" value="ECO:0007669"/>
    <property type="project" value="TreeGrafter"/>
</dbReference>
<protein>
    <submittedName>
        <fullName evidence="6">Peptidase C14</fullName>
    </submittedName>
</protein>
<keyword evidence="3" id="KW-0645">Protease</keyword>
<dbReference type="AlphaFoldDB" id="A0AA39QM15"/>
<dbReference type="Gene3D" id="3.40.50.12660">
    <property type="match status" value="1"/>
</dbReference>
<feature type="region of interest" description="Disordered" evidence="4">
    <location>
        <begin position="43"/>
        <end position="71"/>
    </location>
</feature>
<evidence type="ECO:0000313" key="6">
    <source>
        <dbReference type="EMBL" id="KAK0505428.1"/>
    </source>
</evidence>
<dbReference type="GO" id="GO:0004197">
    <property type="term" value="F:cysteine-type endopeptidase activity"/>
    <property type="evidence" value="ECO:0007669"/>
    <property type="project" value="InterPro"/>
</dbReference>
<evidence type="ECO:0000313" key="7">
    <source>
        <dbReference type="Proteomes" id="UP001175228"/>
    </source>
</evidence>
<proteinExistence type="inferred from homology"/>
<evidence type="ECO:0000256" key="2">
    <source>
        <dbReference type="ARBA" id="ARBA00022703"/>
    </source>
</evidence>
<keyword evidence="3" id="KW-0378">Hydrolase</keyword>
<accession>A0AA39QM15</accession>
<sequence>MSVPSILSFDQSYKVRDRGAHLLSSHEYVDSSMGIVYRHHDHSGSGYLPDSPHPELPQKTQFAHSDHIRHSDSSGRKRALCIGINYRGKSNELQGCIQDAKDIRALLMKHGYRDEDIRMLTDETDKIPPTKDNILTALSWLVDGAGSDDSLFIHYSGHGSQIVDTDGDEVDGKDEVIDCIGSSFISDDEIYEKLKSLPCCCRLTTLFDSCHSGTILDLPYVYDCDGQRERAVPASVLDNISADVICWSGAKDNQEGADTPQGGVMTRAFIKAFQGHTNQSYHHFLHSIRIKIDNDRYKQIAQLGSSRKIVPGMKFTL</sequence>
<keyword evidence="7" id="KW-1185">Reference proteome</keyword>
<name>A0AA39QM15_9AGAR</name>
<reference evidence="6" key="1">
    <citation type="submission" date="2023-06" db="EMBL/GenBank/DDBJ databases">
        <authorList>
            <consortium name="Lawrence Berkeley National Laboratory"/>
            <person name="Ahrendt S."/>
            <person name="Sahu N."/>
            <person name="Indic B."/>
            <person name="Wong-Bajracharya J."/>
            <person name="Merenyi Z."/>
            <person name="Ke H.-M."/>
            <person name="Monk M."/>
            <person name="Kocsube S."/>
            <person name="Drula E."/>
            <person name="Lipzen A."/>
            <person name="Balint B."/>
            <person name="Henrissat B."/>
            <person name="Andreopoulos B."/>
            <person name="Martin F.M."/>
            <person name="Harder C.B."/>
            <person name="Rigling D."/>
            <person name="Ford K.L."/>
            <person name="Foster G.D."/>
            <person name="Pangilinan J."/>
            <person name="Papanicolaou A."/>
            <person name="Barry K."/>
            <person name="LaButti K."/>
            <person name="Viragh M."/>
            <person name="Koriabine M."/>
            <person name="Yan M."/>
            <person name="Riley R."/>
            <person name="Champramary S."/>
            <person name="Plett K.L."/>
            <person name="Tsai I.J."/>
            <person name="Slot J."/>
            <person name="Sipos G."/>
            <person name="Plett J."/>
            <person name="Nagy L.G."/>
            <person name="Grigoriev I.V."/>
        </authorList>
    </citation>
    <scope>NUCLEOTIDE SEQUENCE</scope>
    <source>
        <strain evidence="6">HWK02</strain>
    </source>
</reference>
<dbReference type="GO" id="GO:0006508">
    <property type="term" value="P:proteolysis"/>
    <property type="evidence" value="ECO:0007669"/>
    <property type="project" value="InterPro"/>
</dbReference>
<dbReference type="SUPFAM" id="SSF52129">
    <property type="entry name" value="Caspase-like"/>
    <property type="match status" value="1"/>
</dbReference>